<dbReference type="EMBL" id="VPFD01000024">
    <property type="protein sequence ID" value="TXF97633.1"/>
    <property type="molecule type" value="Genomic_DNA"/>
</dbReference>
<dbReference type="PANTHER" id="PTHR30273:SF2">
    <property type="entry name" value="PROTEIN FECR"/>
    <property type="match status" value="1"/>
</dbReference>
<dbReference type="InterPro" id="IPR006860">
    <property type="entry name" value="FecR"/>
</dbReference>
<accession>A0A5C7FT13</accession>
<dbReference type="Pfam" id="PF16220">
    <property type="entry name" value="DUF4880"/>
    <property type="match status" value="1"/>
</dbReference>
<dbReference type="Pfam" id="PF04773">
    <property type="entry name" value="FecR"/>
    <property type="match status" value="1"/>
</dbReference>
<dbReference type="InterPro" id="IPR032623">
    <property type="entry name" value="FecR_N"/>
</dbReference>
<protein>
    <submittedName>
        <fullName evidence="3">DUF4880 domain-containing protein</fullName>
    </submittedName>
</protein>
<evidence type="ECO:0000259" key="2">
    <source>
        <dbReference type="Pfam" id="PF16220"/>
    </source>
</evidence>
<gene>
    <name evidence="3" type="ORF">FVD38_19625</name>
</gene>
<keyword evidence="4" id="KW-1185">Reference proteome</keyword>
<evidence type="ECO:0000313" key="3">
    <source>
        <dbReference type="EMBL" id="TXF97633.1"/>
    </source>
</evidence>
<dbReference type="Proteomes" id="UP000321413">
    <property type="component" value="Unassembled WGS sequence"/>
</dbReference>
<proteinExistence type="predicted"/>
<evidence type="ECO:0000259" key="1">
    <source>
        <dbReference type="Pfam" id="PF04773"/>
    </source>
</evidence>
<dbReference type="PIRSF" id="PIRSF018266">
    <property type="entry name" value="FecR"/>
    <property type="match status" value="1"/>
</dbReference>
<feature type="domain" description="FecR N-terminal" evidence="2">
    <location>
        <begin position="16"/>
        <end position="57"/>
    </location>
</feature>
<feature type="domain" description="FecR protein" evidence="1">
    <location>
        <begin position="122"/>
        <end position="213"/>
    </location>
</feature>
<name>A0A5C7FT13_9BURK</name>
<comment type="caution">
    <text evidence="3">The sequence shown here is derived from an EMBL/GenBank/DDBJ whole genome shotgun (WGS) entry which is preliminary data.</text>
</comment>
<dbReference type="PANTHER" id="PTHR30273">
    <property type="entry name" value="PERIPLASMIC SIGNAL SENSOR AND SIGMA FACTOR ACTIVATOR FECR-RELATED"/>
    <property type="match status" value="1"/>
</dbReference>
<organism evidence="3 4">
    <name type="scientific">Massilia arenae</name>
    <dbReference type="NCBI Taxonomy" id="2603288"/>
    <lineage>
        <taxon>Bacteria</taxon>
        <taxon>Pseudomonadati</taxon>
        <taxon>Pseudomonadota</taxon>
        <taxon>Betaproteobacteria</taxon>
        <taxon>Burkholderiales</taxon>
        <taxon>Oxalobacteraceae</taxon>
        <taxon>Telluria group</taxon>
        <taxon>Massilia</taxon>
    </lineage>
</organism>
<dbReference type="GO" id="GO:0016989">
    <property type="term" value="F:sigma factor antagonist activity"/>
    <property type="evidence" value="ECO:0007669"/>
    <property type="project" value="TreeGrafter"/>
</dbReference>
<reference evidence="3 4" key="1">
    <citation type="submission" date="2019-08" db="EMBL/GenBank/DDBJ databases">
        <title>Massilia golmudensis sp. nov., isolated from sand in the Qinghai-Tibetan Plateau.</title>
        <authorList>
            <person name="Zhang B."/>
        </authorList>
    </citation>
    <scope>NUCLEOTIDE SEQUENCE [LARGE SCALE GENOMIC DNA]</scope>
    <source>
        <strain evidence="3 4">GEM5</strain>
    </source>
</reference>
<sequence length="328" mass="35983">MPARTAPQDIPYASLEQAAEWYATFRSGAVDDAERRHWQDWLARDTGNRQAWARVEAISQNVAIARQTPEASSAALHASGAQRQRRKLLKTLALAALTTGLGWQMARQEQVQVALAGLAASHRVGVGERSETVLDDGTRLWLDSGTVVDQRFDDALRLVVLHQGEILLESGQDARRPLVVRSRQGSMRALGTRFQVRQFDGRSRLGVSEGRVEVTPFDAHGPMLVVEAGQEITFTRDGVSDAVALPATRDAWTRGMLIAEDLSLEAFLSELSRYRHGHLGCDPAIAGLRVVGAFPLDDTGQALSMLEAALPVRVRQVLPWWVSVGPEK</sequence>
<dbReference type="Gene3D" id="2.60.120.1440">
    <property type="match status" value="1"/>
</dbReference>
<dbReference type="AlphaFoldDB" id="A0A5C7FT13"/>
<dbReference type="RefSeq" id="WP_147936374.1">
    <property type="nucleotide sequence ID" value="NZ_VPFD01000024.1"/>
</dbReference>
<evidence type="ECO:0000313" key="4">
    <source>
        <dbReference type="Proteomes" id="UP000321413"/>
    </source>
</evidence>
<dbReference type="InterPro" id="IPR012373">
    <property type="entry name" value="Ferrdict_sens_TM"/>
</dbReference>